<evidence type="ECO:0008006" key="4">
    <source>
        <dbReference type="Google" id="ProtNLM"/>
    </source>
</evidence>
<proteinExistence type="predicted"/>
<dbReference type="RefSeq" id="WP_109895396.1">
    <property type="nucleotide sequence ID" value="NZ_CP029550.1"/>
</dbReference>
<sequence>MRSLLLAGAVLTAFATSANAWTQSILHPDHSYQSSIVTASPVAPRYMTSGPEQARRNAVIELPTAASSLSFTADAFARQPAHR</sequence>
<gene>
    <name evidence="2" type="ORF">DK389_30455</name>
</gene>
<feature type="signal peptide" evidence="1">
    <location>
        <begin position="1"/>
        <end position="20"/>
    </location>
</feature>
<reference evidence="3" key="1">
    <citation type="submission" date="2018-05" db="EMBL/GenBank/DDBJ databases">
        <title>Complete Genome Sequence of Methylobacterium sp. 17SD2-17.</title>
        <authorList>
            <person name="Srinivasan S."/>
        </authorList>
    </citation>
    <scope>NUCLEOTIDE SEQUENCE [LARGE SCALE GENOMIC DNA]</scope>
    <source>
        <strain evidence="3">17SD2-17</strain>
    </source>
</reference>
<keyword evidence="3" id="KW-1185">Reference proteome</keyword>
<dbReference type="OrthoDB" id="7999566at2"/>
<feature type="chain" id="PRO_5015846821" description="Alpha/beta hydrolase" evidence="1">
    <location>
        <begin position="21"/>
        <end position="83"/>
    </location>
</feature>
<dbReference type="AlphaFoldDB" id="A0A2U8WCY8"/>
<evidence type="ECO:0000256" key="1">
    <source>
        <dbReference type="SAM" id="SignalP"/>
    </source>
</evidence>
<protein>
    <recommendedName>
        <fullName evidence="4">Alpha/beta hydrolase</fullName>
    </recommendedName>
</protein>
<dbReference type="KEGG" id="mets:DK389_30455"/>
<dbReference type="EMBL" id="CP029550">
    <property type="protein sequence ID" value="AWN44035.1"/>
    <property type="molecule type" value="Genomic_DNA"/>
</dbReference>
<evidence type="ECO:0000313" key="3">
    <source>
        <dbReference type="Proteomes" id="UP000245926"/>
    </source>
</evidence>
<dbReference type="Proteomes" id="UP000245926">
    <property type="component" value="Chromosome"/>
</dbReference>
<organism evidence="2 3">
    <name type="scientific">Methylobacterium durans</name>
    <dbReference type="NCBI Taxonomy" id="2202825"/>
    <lineage>
        <taxon>Bacteria</taxon>
        <taxon>Pseudomonadati</taxon>
        <taxon>Pseudomonadota</taxon>
        <taxon>Alphaproteobacteria</taxon>
        <taxon>Hyphomicrobiales</taxon>
        <taxon>Methylobacteriaceae</taxon>
        <taxon>Methylobacterium</taxon>
    </lineage>
</organism>
<keyword evidence="1" id="KW-0732">Signal</keyword>
<accession>A0A2U8WCY8</accession>
<name>A0A2U8WCY8_9HYPH</name>
<evidence type="ECO:0000313" key="2">
    <source>
        <dbReference type="EMBL" id="AWN44035.1"/>
    </source>
</evidence>